<dbReference type="PANTHER" id="PTHR10587:SF134">
    <property type="entry name" value="SECRETED PROTEIN"/>
    <property type="match status" value="1"/>
</dbReference>
<dbReference type="OrthoDB" id="9814083at2"/>
<evidence type="ECO:0000313" key="7">
    <source>
        <dbReference type="Proteomes" id="UP000032668"/>
    </source>
</evidence>
<dbReference type="GO" id="GO:0005975">
    <property type="term" value="P:carbohydrate metabolic process"/>
    <property type="evidence" value="ECO:0007669"/>
    <property type="project" value="InterPro"/>
</dbReference>
<evidence type="ECO:0000256" key="2">
    <source>
        <dbReference type="ARBA" id="ARBA00010973"/>
    </source>
</evidence>
<protein>
    <recommendedName>
        <fullName evidence="3">Chitooligosaccharide deacetylase</fullName>
    </recommendedName>
    <alternativeName>
        <fullName evidence="4">Nodulation protein B</fullName>
    </alternativeName>
</protein>
<dbReference type="InterPro" id="IPR050248">
    <property type="entry name" value="Polysacc_deacetylase_ArnD"/>
</dbReference>
<dbReference type="InterPro" id="IPR002509">
    <property type="entry name" value="NODB_dom"/>
</dbReference>
<dbReference type="InterPro" id="IPR011330">
    <property type="entry name" value="Glyco_hydro/deAcase_b/a-brl"/>
</dbReference>
<comment type="function">
    <text evidence="1">Is involved in generating a small heat-stable compound (Nod), an acylated oligomer of N-acetylglucosamine, that stimulates mitosis in various plant protoplasts.</text>
</comment>
<evidence type="ECO:0000256" key="4">
    <source>
        <dbReference type="ARBA" id="ARBA00032976"/>
    </source>
</evidence>
<proteinExistence type="inferred from homology"/>
<evidence type="ECO:0000256" key="1">
    <source>
        <dbReference type="ARBA" id="ARBA00003236"/>
    </source>
</evidence>
<accession>A0A0D6PJV6</accession>
<evidence type="ECO:0000313" key="6">
    <source>
        <dbReference type="EMBL" id="GAN81069.1"/>
    </source>
</evidence>
<dbReference type="PANTHER" id="PTHR10587">
    <property type="entry name" value="GLYCOSYL TRANSFERASE-RELATED"/>
    <property type="match status" value="1"/>
</dbReference>
<name>A0A0D6PJV6_9PROT</name>
<evidence type="ECO:0000259" key="5">
    <source>
        <dbReference type="PROSITE" id="PS51677"/>
    </source>
</evidence>
<gene>
    <name evidence="6" type="ORF">Aam_073_011</name>
</gene>
<feature type="domain" description="NodB homology" evidence="5">
    <location>
        <begin position="49"/>
        <end position="245"/>
    </location>
</feature>
<dbReference type="Pfam" id="PF01522">
    <property type="entry name" value="Polysacc_deac_1"/>
    <property type="match status" value="1"/>
</dbReference>
<organism evidence="6 7">
    <name type="scientific">Acidocella aminolytica 101 = DSM 11237</name>
    <dbReference type="NCBI Taxonomy" id="1120923"/>
    <lineage>
        <taxon>Bacteria</taxon>
        <taxon>Pseudomonadati</taxon>
        <taxon>Pseudomonadota</taxon>
        <taxon>Alphaproteobacteria</taxon>
        <taxon>Acetobacterales</taxon>
        <taxon>Acidocellaceae</taxon>
        <taxon>Acidocella</taxon>
    </lineage>
</organism>
<dbReference type="Gene3D" id="3.20.20.370">
    <property type="entry name" value="Glycoside hydrolase/deacetylase"/>
    <property type="match status" value="1"/>
</dbReference>
<keyword evidence="7" id="KW-1185">Reference proteome</keyword>
<dbReference type="SUPFAM" id="SSF88713">
    <property type="entry name" value="Glycoside hydrolase/deacetylase"/>
    <property type="match status" value="1"/>
</dbReference>
<dbReference type="RefSeq" id="WP_073211594.1">
    <property type="nucleotide sequence ID" value="NZ_BANC01000071.1"/>
</dbReference>
<reference evidence="6 7" key="1">
    <citation type="submission" date="2012-11" db="EMBL/GenBank/DDBJ databases">
        <title>Whole genome sequence of Acidocella aminolytica 101 = DSM 11237.</title>
        <authorList>
            <person name="Azuma Y."/>
            <person name="Higashiura N."/>
            <person name="Hirakawa H."/>
            <person name="Matsushita K."/>
        </authorList>
    </citation>
    <scope>NUCLEOTIDE SEQUENCE [LARGE SCALE GENOMIC DNA]</scope>
    <source>
        <strain evidence="7">101 / DSM 11237</strain>
    </source>
</reference>
<dbReference type="AlphaFoldDB" id="A0A0D6PJV6"/>
<dbReference type="PROSITE" id="PS51677">
    <property type="entry name" value="NODB"/>
    <property type="match status" value="1"/>
</dbReference>
<dbReference type="STRING" id="1120923.SAMN02746095_02202"/>
<dbReference type="EMBL" id="BANC01000071">
    <property type="protein sequence ID" value="GAN81069.1"/>
    <property type="molecule type" value="Genomic_DNA"/>
</dbReference>
<sequence>MCRVCEDGGGLSRRQLCQGLLAAPLVMGAVHKDGLVEPILRLQPQAGPRRVAVTLDACPGHFDPRIANFLVDRKIPATIFITAVWMRMNPEGLAFFLKHPDVFTLENHGARHLPPVLGAQRIYGLEVAGSWSAIEAEIAGGAAAIYEVTGRHPAWYRGAAGLYTPSVVPRIEAMGVRVAGYSLNSDAGASLPAALVEARIKAARDGDVMEGHINQPKRASGAGIAAGLAALKGAGVQFAKLDDAA</sequence>
<comment type="similarity">
    <text evidence="2">Belongs to the polysaccharide deacetylase family.</text>
</comment>
<evidence type="ECO:0000256" key="3">
    <source>
        <dbReference type="ARBA" id="ARBA00020071"/>
    </source>
</evidence>
<dbReference type="GO" id="GO:0016810">
    <property type="term" value="F:hydrolase activity, acting on carbon-nitrogen (but not peptide) bonds"/>
    <property type="evidence" value="ECO:0007669"/>
    <property type="project" value="InterPro"/>
</dbReference>
<comment type="caution">
    <text evidence="6">The sequence shown here is derived from an EMBL/GenBank/DDBJ whole genome shotgun (WGS) entry which is preliminary data.</text>
</comment>
<dbReference type="Proteomes" id="UP000032668">
    <property type="component" value="Unassembled WGS sequence"/>
</dbReference>